<dbReference type="GO" id="GO:0008641">
    <property type="term" value="F:ubiquitin-like modifier activating enzyme activity"/>
    <property type="evidence" value="ECO:0007669"/>
    <property type="project" value="InterPro"/>
</dbReference>
<dbReference type="PANTHER" id="PTHR10953">
    <property type="entry name" value="UBIQUITIN-ACTIVATING ENZYME E1"/>
    <property type="match status" value="1"/>
</dbReference>
<dbReference type="AlphaFoldDB" id="A0A8I0CKA1"/>
<dbReference type="Proteomes" id="UP000612712">
    <property type="component" value="Unassembled WGS sequence"/>
</dbReference>
<dbReference type="SUPFAM" id="SSF69572">
    <property type="entry name" value="Activating enzymes of the ubiquitin-like proteins"/>
    <property type="match status" value="1"/>
</dbReference>
<dbReference type="GO" id="GO:0004792">
    <property type="term" value="F:thiosulfate-cyanide sulfurtransferase activity"/>
    <property type="evidence" value="ECO:0007669"/>
    <property type="project" value="TreeGrafter"/>
</dbReference>
<sequence>MFESSSRPTIKPIYPVYRLDSETFRIGAQIGITAEFHDPDATLWTLVSIMDGRTTAEIVQEMTGRFPDLDEGDVLDGINLLHNEGFVEDGSGPSRIFGARLQPNISYFSHFSSPEKSKYDVQNAIKDTNVLLLGLSGGGSNILTLLAGIEPKSITAVDYDRVEEGNLGRQFIYREHDIGTLKTTAAANALAEMNSNIAFHAVNEKIESPSQVTDLLHDNDIAICAIDEPPFKAQRIVNKACILAGKPCVYGASQVSHGRVFTIIPEETGCFDCLNIHYSQRDPQFLSQFEGFAESKFDPPSIAYGPAMFTLSATIVDEVVRTITSYAPPRSHGLQLEVDYEDGSQSQHPSWPRFADLCPTCGAGDESQWPIFSLYG</sequence>
<organism evidence="2 3">
    <name type="scientific">Corynebacterium bovis DSM 20582 = CIP 54.80</name>
    <dbReference type="NCBI Taxonomy" id="927655"/>
    <lineage>
        <taxon>Bacteria</taxon>
        <taxon>Bacillati</taxon>
        <taxon>Actinomycetota</taxon>
        <taxon>Actinomycetes</taxon>
        <taxon>Mycobacteriales</taxon>
        <taxon>Corynebacteriaceae</taxon>
        <taxon>Corynebacterium</taxon>
    </lineage>
</organism>
<protein>
    <submittedName>
        <fullName evidence="2">Molybdopterin/thiamine biosynthesis adenylyltransferase</fullName>
    </submittedName>
</protein>
<accession>A0A8I0CKA1</accession>
<evidence type="ECO:0000313" key="3">
    <source>
        <dbReference type="Proteomes" id="UP000612712"/>
    </source>
</evidence>
<dbReference type="RefSeq" id="WP_010266728.1">
    <property type="nucleotide sequence ID" value="NZ_AENJ01000093.1"/>
</dbReference>
<comment type="caution">
    <text evidence="2">The sequence shown here is derived from an EMBL/GenBank/DDBJ whole genome shotgun (WGS) entry which is preliminary data.</text>
</comment>
<evidence type="ECO:0000259" key="1">
    <source>
        <dbReference type="Pfam" id="PF00899"/>
    </source>
</evidence>
<dbReference type="Gene3D" id="3.40.50.720">
    <property type="entry name" value="NAD(P)-binding Rossmann-like Domain"/>
    <property type="match status" value="1"/>
</dbReference>
<dbReference type="InterPro" id="IPR035985">
    <property type="entry name" value="Ubiquitin-activating_enz"/>
</dbReference>
<dbReference type="PANTHER" id="PTHR10953:SF102">
    <property type="entry name" value="ADENYLYLTRANSFERASE AND SULFURTRANSFERASE MOCS3"/>
    <property type="match status" value="1"/>
</dbReference>
<reference evidence="2" key="1">
    <citation type="submission" date="2020-08" db="EMBL/GenBank/DDBJ databases">
        <title>Sequencing the genomes of 1000 actinobacteria strains.</title>
        <authorList>
            <person name="Klenk H.-P."/>
        </authorList>
    </citation>
    <scope>NUCLEOTIDE SEQUENCE</scope>
    <source>
        <strain evidence="2">DSM 20582</strain>
    </source>
</reference>
<dbReference type="GO" id="GO:0005737">
    <property type="term" value="C:cytoplasm"/>
    <property type="evidence" value="ECO:0007669"/>
    <property type="project" value="TreeGrafter"/>
</dbReference>
<evidence type="ECO:0000313" key="2">
    <source>
        <dbReference type="EMBL" id="MBB3115287.1"/>
    </source>
</evidence>
<dbReference type="GO" id="GO:0016779">
    <property type="term" value="F:nucleotidyltransferase activity"/>
    <property type="evidence" value="ECO:0007669"/>
    <property type="project" value="UniProtKB-KW"/>
</dbReference>
<dbReference type="Pfam" id="PF00899">
    <property type="entry name" value="ThiF"/>
    <property type="match status" value="1"/>
</dbReference>
<keyword evidence="2" id="KW-0548">Nucleotidyltransferase</keyword>
<dbReference type="InterPro" id="IPR000594">
    <property type="entry name" value="ThiF_NAD_FAD-bd"/>
</dbReference>
<dbReference type="EMBL" id="JACHWT010000002">
    <property type="protein sequence ID" value="MBB3115287.1"/>
    <property type="molecule type" value="Genomic_DNA"/>
</dbReference>
<dbReference type="InterPro" id="IPR045886">
    <property type="entry name" value="ThiF/MoeB/HesA"/>
</dbReference>
<feature type="domain" description="THIF-type NAD/FAD binding fold" evidence="1">
    <location>
        <begin position="119"/>
        <end position="344"/>
    </location>
</feature>
<name>A0A8I0CKA1_9CORY</name>
<proteinExistence type="predicted"/>
<keyword evidence="2" id="KW-0808">Transferase</keyword>
<gene>
    <name evidence="2" type="ORF">FHU32_000491</name>
</gene>